<dbReference type="Gene3D" id="3.50.4.10">
    <property type="entry name" value="Hepatocyte Growth Factor"/>
    <property type="match status" value="1"/>
</dbReference>
<proteinExistence type="predicted"/>
<dbReference type="InterPro" id="IPR003609">
    <property type="entry name" value="Pan_app"/>
</dbReference>
<feature type="chain" id="PRO_5044872111" description="Apple domain-containing protein" evidence="1">
    <location>
        <begin position="22"/>
        <end position="113"/>
    </location>
</feature>
<dbReference type="Pfam" id="PF00024">
    <property type="entry name" value="PAN_1"/>
    <property type="match status" value="1"/>
</dbReference>
<comment type="caution">
    <text evidence="3">The sequence shown here is derived from an EMBL/GenBank/DDBJ whole genome shotgun (WGS) entry which is preliminary data.</text>
</comment>
<sequence>MRKHELNSWIICILLTKYVVSLITCESGASLGELRFGYIIPRSAFTTTYQVSLYQCAIECRIRIQRCKSFNYRRSTLSCQLCEDDSGPGGNNLQPNDGSIHSNIDTWKNVRTR</sequence>
<organism evidence="3 4">
    <name type="scientific">Sinanodonta woodiana</name>
    <name type="common">Chinese pond mussel</name>
    <name type="synonym">Anodonta woodiana</name>
    <dbReference type="NCBI Taxonomy" id="1069815"/>
    <lineage>
        <taxon>Eukaryota</taxon>
        <taxon>Metazoa</taxon>
        <taxon>Spiralia</taxon>
        <taxon>Lophotrochozoa</taxon>
        <taxon>Mollusca</taxon>
        <taxon>Bivalvia</taxon>
        <taxon>Autobranchia</taxon>
        <taxon>Heteroconchia</taxon>
        <taxon>Palaeoheterodonta</taxon>
        <taxon>Unionida</taxon>
        <taxon>Unionoidea</taxon>
        <taxon>Unionidae</taxon>
        <taxon>Unioninae</taxon>
        <taxon>Sinanodonta</taxon>
    </lineage>
</organism>
<evidence type="ECO:0000256" key="1">
    <source>
        <dbReference type="SAM" id="SignalP"/>
    </source>
</evidence>
<feature type="domain" description="Apple" evidence="2">
    <location>
        <begin position="25"/>
        <end position="106"/>
    </location>
</feature>
<dbReference type="PROSITE" id="PS50948">
    <property type="entry name" value="PAN"/>
    <property type="match status" value="1"/>
</dbReference>
<feature type="signal peptide" evidence="1">
    <location>
        <begin position="1"/>
        <end position="21"/>
    </location>
</feature>
<protein>
    <recommendedName>
        <fullName evidence="2">Apple domain-containing protein</fullName>
    </recommendedName>
</protein>
<evidence type="ECO:0000313" key="4">
    <source>
        <dbReference type="Proteomes" id="UP001634394"/>
    </source>
</evidence>
<keyword evidence="1" id="KW-0732">Signal</keyword>
<dbReference type="AlphaFoldDB" id="A0ABD3XX60"/>
<dbReference type="SUPFAM" id="SSF57414">
    <property type="entry name" value="Hairpin loop containing domain-like"/>
    <property type="match status" value="1"/>
</dbReference>
<keyword evidence="4" id="KW-1185">Reference proteome</keyword>
<gene>
    <name evidence="3" type="ORF">ACJMK2_001906</name>
</gene>
<accession>A0ABD3XX60</accession>
<reference evidence="3 4" key="1">
    <citation type="submission" date="2024-11" db="EMBL/GenBank/DDBJ databases">
        <title>Chromosome-level genome assembly of the freshwater bivalve Anodonta woodiana.</title>
        <authorList>
            <person name="Chen X."/>
        </authorList>
    </citation>
    <scope>NUCLEOTIDE SEQUENCE [LARGE SCALE GENOMIC DNA]</scope>
    <source>
        <strain evidence="3">MN2024</strain>
        <tissue evidence="3">Gills</tissue>
    </source>
</reference>
<name>A0ABD3XX60_SINWO</name>
<evidence type="ECO:0000259" key="2">
    <source>
        <dbReference type="PROSITE" id="PS50948"/>
    </source>
</evidence>
<evidence type="ECO:0000313" key="3">
    <source>
        <dbReference type="EMBL" id="KAL3889568.1"/>
    </source>
</evidence>
<dbReference type="EMBL" id="JBJQND010000001">
    <property type="protein sequence ID" value="KAL3889568.1"/>
    <property type="molecule type" value="Genomic_DNA"/>
</dbReference>
<dbReference type="Proteomes" id="UP001634394">
    <property type="component" value="Unassembled WGS sequence"/>
</dbReference>